<gene>
    <name evidence="3" type="ORF">IAI61_10030</name>
</gene>
<dbReference type="NCBIfam" id="TIGR01891">
    <property type="entry name" value="amidohydrolases"/>
    <property type="match status" value="1"/>
</dbReference>
<dbReference type="SUPFAM" id="SSF53187">
    <property type="entry name" value="Zn-dependent exopeptidases"/>
    <property type="match status" value="1"/>
</dbReference>
<dbReference type="InterPro" id="IPR017145">
    <property type="entry name" value="Aminobenzoyl-glu_utiliz_pB"/>
</dbReference>
<evidence type="ECO:0000313" key="3">
    <source>
        <dbReference type="EMBL" id="MBO1079371.1"/>
    </source>
</evidence>
<dbReference type="SUPFAM" id="SSF55031">
    <property type="entry name" value="Bacterial exopeptidase dimerisation domain"/>
    <property type="match status" value="1"/>
</dbReference>
<dbReference type="EMBL" id="JACTNG010000004">
    <property type="protein sequence ID" value="MBO1079371.1"/>
    <property type="molecule type" value="Genomic_DNA"/>
</dbReference>
<keyword evidence="4" id="KW-1185">Reference proteome</keyword>
<organism evidence="3 4">
    <name type="scientific">Roseomonas haemaphysalidis</name>
    <dbReference type="NCBI Taxonomy" id="2768162"/>
    <lineage>
        <taxon>Bacteria</taxon>
        <taxon>Pseudomonadati</taxon>
        <taxon>Pseudomonadota</taxon>
        <taxon>Alphaproteobacteria</taxon>
        <taxon>Acetobacterales</taxon>
        <taxon>Roseomonadaceae</taxon>
        <taxon>Roseomonas</taxon>
    </lineage>
</organism>
<dbReference type="InterPro" id="IPR002933">
    <property type="entry name" value="Peptidase_M20"/>
</dbReference>
<dbReference type="PANTHER" id="PTHR30575:SF0">
    <property type="entry name" value="XAA-ARG DIPEPTIDASE"/>
    <property type="match status" value="1"/>
</dbReference>
<dbReference type="PIRSF" id="PIRSF037227">
    <property type="entry name" value="Aminobenzoyl-glu_utiliz_pB"/>
    <property type="match status" value="1"/>
</dbReference>
<dbReference type="Pfam" id="PF07687">
    <property type="entry name" value="M20_dimer"/>
    <property type="match status" value="1"/>
</dbReference>
<dbReference type="InterPro" id="IPR017439">
    <property type="entry name" value="Amidohydrolase"/>
</dbReference>
<comment type="caution">
    <text evidence="3">The sequence shown here is derived from an EMBL/GenBank/DDBJ whole genome shotgun (WGS) entry which is preliminary data.</text>
</comment>
<dbReference type="InterPro" id="IPR052030">
    <property type="entry name" value="Peptidase_M20/M20A_hydrolases"/>
</dbReference>
<dbReference type="Gene3D" id="3.40.630.10">
    <property type="entry name" value="Zn peptidases"/>
    <property type="match status" value="2"/>
</dbReference>
<reference evidence="3 4" key="1">
    <citation type="submission" date="2020-09" db="EMBL/GenBank/DDBJ databases">
        <title>Roseomonas.</title>
        <authorList>
            <person name="Zhu W."/>
        </authorList>
    </citation>
    <scope>NUCLEOTIDE SEQUENCE [LARGE SCALE GENOMIC DNA]</scope>
    <source>
        <strain evidence="3 4">573</strain>
    </source>
</reference>
<dbReference type="Pfam" id="PF01546">
    <property type="entry name" value="Peptidase_M20"/>
    <property type="match status" value="1"/>
</dbReference>
<feature type="domain" description="Peptidase M20 dimerisation" evidence="2">
    <location>
        <begin position="190"/>
        <end position="282"/>
    </location>
</feature>
<dbReference type="InterPro" id="IPR036264">
    <property type="entry name" value="Bact_exopeptidase_dim_dom"/>
</dbReference>
<dbReference type="PANTHER" id="PTHR30575">
    <property type="entry name" value="PEPTIDASE M20"/>
    <property type="match status" value="1"/>
</dbReference>
<protein>
    <submittedName>
        <fullName evidence="3">Amidohydrolase</fullName>
    </submittedName>
</protein>
<dbReference type="CDD" id="cd05673">
    <property type="entry name" value="M20_Acy1L2_AbgB"/>
    <property type="match status" value="1"/>
</dbReference>
<proteinExistence type="predicted"/>
<evidence type="ECO:0000256" key="1">
    <source>
        <dbReference type="ARBA" id="ARBA00022801"/>
    </source>
</evidence>
<sequence length="484" mass="50881">MRNDFLSLDALSARVAAKAPAFRDLADRIWDFAELRFQEHRSSEAQIALLEAEGFRVTRGLGGLATAFVAEAGGGGPVIGLLGEFDALAGLSQEAGNPRPAPLVAGGHGHGCGHNLLGAGAMLAAVAARDALAEGGQPGTIRYYGCPAEEGGSGKTFMARAGAFDDLDAAISWHPGVFAGVNSARTLANFQVYFRFKGRPSHAAGSPHLGRSALDAVEIMNMGANYLREHMPSDARLHYAITDTGGISPNVVQANAEVLYLIRSPKVAQAEALFARVRRCAEGAAHMTETALTVELDKACSEVLPNTVLEMAMHENIRRLGAPQFDEADRAFAHAIRESLTAEDIESSVEFFGAPAGAAALSMAEEVLPFDGTPRFMPGSTDVGDVSWVVPTVQCHGANYAIGTPFHTWQMVAQGKSPAAHKGMLHAAQAMAATALDAVRDPELLARAKAELARRTGGKPYACPIPPEVVPPPLRAVAARGPRA</sequence>
<name>A0ABS3KSS7_9PROT</name>
<evidence type="ECO:0000259" key="2">
    <source>
        <dbReference type="Pfam" id="PF07687"/>
    </source>
</evidence>
<dbReference type="RefSeq" id="WP_207416936.1">
    <property type="nucleotide sequence ID" value="NZ_CP061177.1"/>
</dbReference>
<dbReference type="Proteomes" id="UP001518989">
    <property type="component" value="Unassembled WGS sequence"/>
</dbReference>
<dbReference type="InterPro" id="IPR011650">
    <property type="entry name" value="Peptidase_M20_dimer"/>
</dbReference>
<keyword evidence="1" id="KW-0378">Hydrolase</keyword>
<dbReference type="Gene3D" id="3.30.70.360">
    <property type="match status" value="1"/>
</dbReference>
<evidence type="ECO:0000313" key="4">
    <source>
        <dbReference type="Proteomes" id="UP001518989"/>
    </source>
</evidence>
<accession>A0ABS3KSS7</accession>